<dbReference type="Proteomes" id="UP000288227">
    <property type="component" value="Unassembled WGS sequence"/>
</dbReference>
<sequence length="163" mass="18305">MIVPFDALPETARVWIYQSDRSLQPGESDIIKSRISGFLEKWTAHGNTLHAGVDIVHAHFIIIGLDESLSGASGCSIDSLFRDLSALGKELNVDFFNRELIAFFVNNKVKLIRRGDLKTFFTEVNAEVLTFNNLVSTKGALEQTWLQAAKFGWLKRYMPTVTV</sequence>
<comment type="caution">
    <text evidence="1">The sequence shown here is derived from an EMBL/GenBank/DDBJ whole genome shotgun (WGS) entry which is preliminary data.</text>
</comment>
<dbReference type="RefSeq" id="WP_127121643.1">
    <property type="nucleotide sequence ID" value="NZ_BHXQ01000002.1"/>
</dbReference>
<dbReference type="OrthoDB" id="978691at2"/>
<keyword evidence="2" id="KW-1185">Reference proteome</keyword>
<proteinExistence type="predicted"/>
<dbReference type="EMBL" id="BHXQ01000002">
    <property type="protein sequence ID" value="GCC50998.1"/>
    <property type="molecule type" value="Genomic_DNA"/>
</dbReference>
<reference evidence="1 2" key="1">
    <citation type="submission" date="2018-11" db="EMBL/GenBank/DDBJ databases">
        <title>Chryseotalea sanarue gen. nov., sp., nov., a member of the family Cytophagaceae, isolated from a brackish lake in Hamamatsu Japan.</title>
        <authorList>
            <person name="Maejima Y."/>
            <person name="Iino T."/>
            <person name="Muraguchi Y."/>
            <person name="Fukuda K."/>
            <person name="Ohkuma M."/>
            <person name="Moriuchi R."/>
            <person name="Dohra H."/>
            <person name="Kimbara K."/>
            <person name="Shintani M."/>
        </authorList>
    </citation>
    <scope>NUCLEOTIDE SEQUENCE [LARGE SCALE GENOMIC DNA]</scope>
    <source>
        <strain evidence="1 2">Ys</strain>
    </source>
</reference>
<organism evidence="1 2">
    <name type="scientific">Chryseotalea sanaruensis</name>
    <dbReference type="NCBI Taxonomy" id="2482724"/>
    <lineage>
        <taxon>Bacteria</taxon>
        <taxon>Pseudomonadati</taxon>
        <taxon>Bacteroidota</taxon>
        <taxon>Cytophagia</taxon>
        <taxon>Cytophagales</taxon>
        <taxon>Chryseotaleaceae</taxon>
        <taxon>Chryseotalea</taxon>
    </lineage>
</organism>
<evidence type="ECO:0000313" key="1">
    <source>
        <dbReference type="EMBL" id="GCC50998.1"/>
    </source>
</evidence>
<name>A0A401U7X6_9BACT</name>
<gene>
    <name evidence="1" type="ORF">SanaruYs_12180</name>
</gene>
<dbReference type="AlphaFoldDB" id="A0A401U7X6"/>
<accession>A0A401U7X6</accession>
<protein>
    <recommendedName>
        <fullName evidence="3">ABC transporter ATPase</fullName>
    </recommendedName>
</protein>
<evidence type="ECO:0000313" key="2">
    <source>
        <dbReference type="Proteomes" id="UP000288227"/>
    </source>
</evidence>
<evidence type="ECO:0008006" key="3">
    <source>
        <dbReference type="Google" id="ProtNLM"/>
    </source>
</evidence>